<sequence>MRSALVEQWWLNVLSRCNLFHFTNKDSRERTNVADITNIDTNTIKPSSMSFKRALRENKFLIVHPKTCVIGSCVSLTRSIHYILK</sequence>
<name>A0A0Q0A7E9_PSEA0</name>
<reference evidence="1 2" key="1">
    <citation type="submission" date="2015-09" db="EMBL/GenBank/DDBJ databases">
        <title>Genome announcement of multiple Pseudomonas syringae strains.</title>
        <authorList>
            <person name="Thakur S."/>
            <person name="Wang P.W."/>
            <person name="Gong Y."/>
            <person name="Weir B.S."/>
            <person name="Guttman D.S."/>
        </authorList>
    </citation>
    <scope>NUCLEOTIDE SEQUENCE [LARGE SCALE GENOMIC DNA]</scope>
    <source>
        <strain evidence="1 2">ICMP4331</strain>
    </source>
</reference>
<dbReference type="GO" id="GO:0016301">
    <property type="term" value="F:kinase activity"/>
    <property type="evidence" value="ECO:0007669"/>
    <property type="project" value="UniProtKB-KW"/>
</dbReference>
<dbReference type="Proteomes" id="UP000050420">
    <property type="component" value="Unassembled WGS sequence"/>
</dbReference>
<evidence type="ECO:0000313" key="1">
    <source>
        <dbReference type="EMBL" id="KPX99352.1"/>
    </source>
</evidence>
<evidence type="ECO:0000313" key="2">
    <source>
        <dbReference type="Proteomes" id="UP000050420"/>
    </source>
</evidence>
<organism evidence="1 2">
    <name type="scientific">Pseudomonas amygdali pv. mori</name>
    <dbReference type="NCBI Taxonomy" id="34065"/>
    <lineage>
        <taxon>Bacteria</taxon>
        <taxon>Pseudomonadati</taxon>
        <taxon>Pseudomonadota</taxon>
        <taxon>Gammaproteobacteria</taxon>
        <taxon>Pseudomonadales</taxon>
        <taxon>Pseudomonadaceae</taxon>
        <taxon>Pseudomonas</taxon>
        <taxon>Pseudomonas amygdali</taxon>
    </lineage>
</organism>
<accession>A0A0Q0A7E9</accession>
<protein>
    <submittedName>
        <fullName evidence="1">Adenylylsulfate kinase</fullName>
    </submittedName>
</protein>
<dbReference type="AlphaFoldDB" id="A0A0Q0A7E9"/>
<dbReference type="EMBL" id="LJQU01000149">
    <property type="protein sequence ID" value="KPX99352.1"/>
    <property type="molecule type" value="Genomic_DNA"/>
</dbReference>
<comment type="caution">
    <text evidence="1">The sequence shown here is derived from an EMBL/GenBank/DDBJ whole genome shotgun (WGS) entry which is preliminary data.</text>
</comment>
<gene>
    <name evidence="1" type="ORF">ALO63_200029</name>
</gene>
<proteinExistence type="predicted"/>
<keyword evidence="1" id="KW-0418">Kinase</keyword>
<keyword evidence="1" id="KW-0808">Transferase</keyword>